<accession>A0A9X5I3N9</accession>
<dbReference type="EMBL" id="JTJC03000001">
    <property type="protein sequence ID" value="NHC34170.1"/>
    <property type="molecule type" value="Genomic_DNA"/>
</dbReference>
<evidence type="ECO:0000256" key="2">
    <source>
        <dbReference type="SAM" id="Phobius"/>
    </source>
</evidence>
<sequence length="244" mass="28651">MLVPLTRQKFEQLIPRIATGDQYRYVWGKFSDFLRRLLASVVAVVVVLLLRWLLGEGFGGLLLPFGVVGGFYWLWGPVLWASLRNAQYRKYKYSGFFRGRILDVYISEELIGREETVNNKGELVYVDNLERRLNVEVGDETGFSIQVQVPLRRSHKGIARRQVAEMIVLSNRADLSNITKVTDIYIPSRDIWVSDYPFLQRDVFVEVSNRIRRDRLESEEEPRSPRRPPQRKEPPQLPRQDREW</sequence>
<feature type="transmembrane region" description="Helical" evidence="2">
    <location>
        <begin position="33"/>
        <end position="54"/>
    </location>
</feature>
<dbReference type="OrthoDB" id="459934at2"/>
<comment type="caution">
    <text evidence="3">The sequence shown here is derived from an EMBL/GenBank/DDBJ whole genome shotgun (WGS) entry which is preliminary data.</text>
</comment>
<keyword evidence="2" id="KW-0472">Membrane</keyword>
<reference evidence="3 4" key="1">
    <citation type="journal article" date="2015" name="Genome Announc.">
        <title>Draft Genome Sequence of the Terrestrial Cyanobacterium Scytonema millei VB511283, Isolated from Eastern India.</title>
        <authorList>
            <person name="Sen D."/>
            <person name="Chandrababunaidu M.M."/>
            <person name="Singh D."/>
            <person name="Sanghi N."/>
            <person name="Ghorai A."/>
            <person name="Mishra G.P."/>
            <person name="Madduluri M."/>
            <person name="Adhikary S.P."/>
            <person name="Tripathy S."/>
        </authorList>
    </citation>
    <scope>NUCLEOTIDE SEQUENCE [LARGE SCALE GENOMIC DNA]</scope>
    <source>
        <strain evidence="3 4">VB511283</strain>
    </source>
</reference>
<dbReference type="AlphaFoldDB" id="A0A9X5I3N9"/>
<evidence type="ECO:0000256" key="1">
    <source>
        <dbReference type="SAM" id="MobiDB-lite"/>
    </source>
</evidence>
<keyword evidence="4" id="KW-1185">Reference proteome</keyword>
<evidence type="ECO:0000313" key="4">
    <source>
        <dbReference type="Proteomes" id="UP000031532"/>
    </source>
</evidence>
<protein>
    <submittedName>
        <fullName evidence="3">Phosphate ABC transporter permease</fullName>
    </submittedName>
</protein>
<organism evidence="3 4">
    <name type="scientific">Scytonema millei VB511283</name>
    <dbReference type="NCBI Taxonomy" id="1245923"/>
    <lineage>
        <taxon>Bacteria</taxon>
        <taxon>Bacillati</taxon>
        <taxon>Cyanobacteriota</taxon>
        <taxon>Cyanophyceae</taxon>
        <taxon>Nostocales</taxon>
        <taxon>Scytonemataceae</taxon>
        <taxon>Scytonema</taxon>
    </lineage>
</organism>
<evidence type="ECO:0000313" key="3">
    <source>
        <dbReference type="EMBL" id="NHC34170.1"/>
    </source>
</evidence>
<feature type="region of interest" description="Disordered" evidence="1">
    <location>
        <begin position="214"/>
        <end position="244"/>
    </location>
</feature>
<dbReference type="RefSeq" id="WP_039715570.1">
    <property type="nucleotide sequence ID" value="NZ_JTJC03000001.1"/>
</dbReference>
<feature type="transmembrane region" description="Helical" evidence="2">
    <location>
        <begin position="60"/>
        <end position="83"/>
    </location>
</feature>
<name>A0A9X5I3N9_9CYAN</name>
<keyword evidence="2" id="KW-0812">Transmembrane</keyword>
<proteinExistence type="predicted"/>
<keyword evidence="2" id="KW-1133">Transmembrane helix</keyword>
<dbReference type="Proteomes" id="UP000031532">
    <property type="component" value="Unassembled WGS sequence"/>
</dbReference>
<gene>
    <name evidence="3" type="ORF">QH73_0005755</name>
</gene>